<name>A0A2M7W4W6_9BACT</name>
<keyword evidence="4" id="KW-0479">Metal-binding</keyword>
<dbReference type="SUPFAM" id="SSF55486">
    <property type="entry name" value="Metalloproteases ('zincins'), catalytic domain"/>
    <property type="match status" value="1"/>
</dbReference>
<evidence type="ECO:0000256" key="5">
    <source>
        <dbReference type="ARBA" id="ARBA00022759"/>
    </source>
</evidence>
<protein>
    <submittedName>
        <fullName evidence="8">rRNA maturation RNase YbeY</fullName>
    </submittedName>
</protein>
<gene>
    <name evidence="8" type="primary">ybeY</name>
    <name evidence="8" type="ORF">COX60_00270</name>
</gene>
<keyword evidence="7" id="KW-0862">Zinc</keyword>
<evidence type="ECO:0000256" key="6">
    <source>
        <dbReference type="ARBA" id="ARBA00022801"/>
    </source>
</evidence>
<dbReference type="GO" id="GO:0004222">
    <property type="term" value="F:metalloendopeptidase activity"/>
    <property type="evidence" value="ECO:0007669"/>
    <property type="project" value="InterPro"/>
</dbReference>
<dbReference type="Proteomes" id="UP000230137">
    <property type="component" value="Unassembled WGS sequence"/>
</dbReference>
<accession>A0A2M7W4W6</accession>
<comment type="caution">
    <text evidence="8">The sequence shown here is derived from an EMBL/GenBank/DDBJ whole genome shotgun (WGS) entry which is preliminary data.</text>
</comment>
<dbReference type="InterPro" id="IPR002036">
    <property type="entry name" value="YbeY"/>
</dbReference>
<dbReference type="NCBIfam" id="TIGR00043">
    <property type="entry name" value="rRNA maturation RNase YbeY"/>
    <property type="match status" value="1"/>
</dbReference>
<proteinExistence type="inferred from homology"/>
<dbReference type="AlphaFoldDB" id="A0A2M7W4W6"/>
<evidence type="ECO:0000313" key="8">
    <source>
        <dbReference type="EMBL" id="PJA20951.1"/>
    </source>
</evidence>
<sequence>MGCVKNCKRKTFVIRLKNLSTIKLDEKILYRFSKQIIDKSYHVEIIFVNKKKIKILNQKYRNLNQETDILTFTDEKKDSLHQIIICPEIAEKNSHQYNNNFEKELELLIFHGLQHIIGKHHL</sequence>
<dbReference type="PANTHER" id="PTHR46986:SF1">
    <property type="entry name" value="ENDORIBONUCLEASE YBEY, CHLOROPLASTIC"/>
    <property type="match status" value="1"/>
</dbReference>
<keyword evidence="3" id="KW-0540">Nuclease</keyword>
<evidence type="ECO:0000256" key="1">
    <source>
        <dbReference type="ARBA" id="ARBA00001947"/>
    </source>
</evidence>
<organism evidence="8 9">
    <name type="scientific">Candidatus Berkelbacteria bacterium CG_4_10_14_0_2_um_filter_35_9_33_12</name>
    <dbReference type="NCBI Taxonomy" id="1974499"/>
    <lineage>
        <taxon>Bacteria</taxon>
        <taxon>Candidatus Berkelbacteria</taxon>
    </lineage>
</organism>
<dbReference type="GO" id="GO:0046872">
    <property type="term" value="F:metal ion binding"/>
    <property type="evidence" value="ECO:0007669"/>
    <property type="project" value="UniProtKB-KW"/>
</dbReference>
<keyword evidence="5" id="KW-0255">Endonuclease</keyword>
<dbReference type="GO" id="GO:0006364">
    <property type="term" value="P:rRNA processing"/>
    <property type="evidence" value="ECO:0007669"/>
    <property type="project" value="InterPro"/>
</dbReference>
<dbReference type="GO" id="GO:0004519">
    <property type="term" value="F:endonuclease activity"/>
    <property type="evidence" value="ECO:0007669"/>
    <property type="project" value="UniProtKB-KW"/>
</dbReference>
<evidence type="ECO:0000313" key="9">
    <source>
        <dbReference type="Proteomes" id="UP000230137"/>
    </source>
</evidence>
<dbReference type="EMBL" id="PFQF01000005">
    <property type="protein sequence ID" value="PJA20951.1"/>
    <property type="molecule type" value="Genomic_DNA"/>
</dbReference>
<comment type="similarity">
    <text evidence="2">Belongs to the endoribonuclease YbeY family.</text>
</comment>
<comment type="cofactor">
    <cofactor evidence="1">
        <name>Zn(2+)</name>
        <dbReference type="ChEBI" id="CHEBI:29105"/>
    </cofactor>
</comment>
<reference evidence="9" key="1">
    <citation type="submission" date="2017-09" db="EMBL/GenBank/DDBJ databases">
        <title>Depth-based differentiation of microbial function through sediment-hosted aquifers and enrichment of novel symbionts in the deep terrestrial subsurface.</title>
        <authorList>
            <person name="Probst A.J."/>
            <person name="Ladd B."/>
            <person name="Jarett J.K."/>
            <person name="Geller-Mcgrath D.E."/>
            <person name="Sieber C.M.K."/>
            <person name="Emerson J.B."/>
            <person name="Anantharaman K."/>
            <person name="Thomas B.C."/>
            <person name="Malmstrom R."/>
            <person name="Stieglmeier M."/>
            <person name="Klingl A."/>
            <person name="Woyke T."/>
            <person name="Ryan C.M."/>
            <person name="Banfield J.F."/>
        </authorList>
    </citation>
    <scope>NUCLEOTIDE SEQUENCE [LARGE SCALE GENOMIC DNA]</scope>
</reference>
<evidence type="ECO:0000256" key="3">
    <source>
        <dbReference type="ARBA" id="ARBA00022722"/>
    </source>
</evidence>
<dbReference type="Gene3D" id="3.40.390.30">
    <property type="entry name" value="Metalloproteases ('zincins'), catalytic domain"/>
    <property type="match status" value="1"/>
</dbReference>
<evidence type="ECO:0000256" key="2">
    <source>
        <dbReference type="ARBA" id="ARBA00010875"/>
    </source>
</evidence>
<dbReference type="PANTHER" id="PTHR46986">
    <property type="entry name" value="ENDORIBONUCLEASE YBEY, CHLOROPLASTIC"/>
    <property type="match status" value="1"/>
</dbReference>
<dbReference type="Pfam" id="PF02130">
    <property type="entry name" value="YbeY"/>
    <property type="match status" value="1"/>
</dbReference>
<evidence type="ECO:0000256" key="4">
    <source>
        <dbReference type="ARBA" id="ARBA00022723"/>
    </source>
</evidence>
<evidence type="ECO:0000256" key="7">
    <source>
        <dbReference type="ARBA" id="ARBA00022833"/>
    </source>
</evidence>
<dbReference type="InterPro" id="IPR023091">
    <property type="entry name" value="MetalPrtase_cat_dom_sf_prd"/>
</dbReference>
<keyword evidence="6" id="KW-0378">Hydrolase</keyword>